<proteinExistence type="inferred from homology"/>
<keyword evidence="4" id="KW-1185">Reference proteome</keyword>
<feature type="chain" id="PRO_5017033725" evidence="2">
    <location>
        <begin position="31"/>
        <end position="330"/>
    </location>
</feature>
<evidence type="ECO:0000256" key="2">
    <source>
        <dbReference type="SAM" id="SignalP"/>
    </source>
</evidence>
<dbReference type="PIRSF" id="PIRSF017082">
    <property type="entry name" value="YflP"/>
    <property type="match status" value="1"/>
</dbReference>
<protein>
    <submittedName>
        <fullName evidence="3">Tripartite-type tricarboxylate transporter receptor subunit TctC</fullName>
    </submittedName>
</protein>
<comment type="similarity">
    <text evidence="1">Belongs to the UPF0065 (bug) family.</text>
</comment>
<accession>A0A368XN88</accession>
<feature type="signal peptide" evidence="2">
    <location>
        <begin position="1"/>
        <end position="30"/>
    </location>
</feature>
<reference evidence="3 4" key="1">
    <citation type="submission" date="2018-07" db="EMBL/GenBank/DDBJ databases">
        <title>Genomic Encyclopedia of Type Strains, Phase IV (KMG-IV): sequencing the most valuable type-strain genomes for metagenomic binning, comparative biology and taxonomic classification.</title>
        <authorList>
            <person name="Goeker M."/>
        </authorList>
    </citation>
    <scope>NUCLEOTIDE SEQUENCE [LARGE SCALE GENOMIC DNA]</scope>
    <source>
        <strain evidence="3 4">DSM 21634</strain>
    </source>
</reference>
<gene>
    <name evidence="3" type="ORF">DES41_106335</name>
</gene>
<evidence type="ECO:0000256" key="1">
    <source>
        <dbReference type="ARBA" id="ARBA00006987"/>
    </source>
</evidence>
<dbReference type="SUPFAM" id="SSF53850">
    <property type="entry name" value="Periplasmic binding protein-like II"/>
    <property type="match status" value="1"/>
</dbReference>
<dbReference type="Proteomes" id="UP000252884">
    <property type="component" value="Unassembled WGS sequence"/>
</dbReference>
<dbReference type="Gene3D" id="3.40.190.10">
    <property type="entry name" value="Periplasmic binding protein-like II"/>
    <property type="match status" value="1"/>
</dbReference>
<evidence type="ECO:0000313" key="3">
    <source>
        <dbReference type="EMBL" id="RCW69461.1"/>
    </source>
</evidence>
<dbReference type="Pfam" id="PF03401">
    <property type="entry name" value="TctC"/>
    <property type="match status" value="1"/>
</dbReference>
<dbReference type="InterPro" id="IPR005064">
    <property type="entry name" value="BUG"/>
</dbReference>
<dbReference type="Gene3D" id="3.40.190.150">
    <property type="entry name" value="Bordetella uptake gene, domain 1"/>
    <property type="match status" value="1"/>
</dbReference>
<sequence>MFHPDRRRLLATIGALAAASAAPLAARAQAAWPAKPIRLVLPYAAGGPTDVVARAMAARLGDVLGQQFIVENRLGAGGNIASEFVAKAPADGYTALYHSSGIAVTPALYKKMGYDPAKDFAPVALPASIPAIIVAGPALPAEVTTMAQLVQYLKAHPGQASYGSGGIGNITHLGVELLLQGTGTRAVHVPYKGTAPAMTDLIGGRIHFMLDALSSALPFVRDQRVRALAVTTTQRAAVLPQVPTVDETVLKGFSATTWHGVLLPAATPAPVVQRLNEAINQVVAEPAMHRQFAAQGVELHASTPAQFDALLRTEITRWTTAARNAGVQPE</sequence>
<dbReference type="InterPro" id="IPR006311">
    <property type="entry name" value="TAT_signal"/>
</dbReference>
<keyword evidence="3" id="KW-0675">Receptor</keyword>
<dbReference type="PANTHER" id="PTHR42928:SF5">
    <property type="entry name" value="BLR1237 PROTEIN"/>
    <property type="match status" value="1"/>
</dbReference>
<keyword evidence="2" id="KW-0732">Signal</keyword>
<evidence type="ECO:0000313" key="4">
    <source>
        <dbReference type="Proteomes" id="UP000252884"/>
    </source>
</evidence>
<dbReference type="OrthoDB" id="8678477at2"/>
<dbReference type="PANTHER" id="PTHR42928">
    <property type="entry name" value="TRICARBOXYLATE-BINDING PROTEIN"/>
    <property type="match status" value="1"/>
</dbReference>
<dbReference type="AlphaFoldDB" id="A0A368XN88"/>
<dbReference type="PROSITE" id="PS51318">
    <property type="entry name" value="TAT"/>
    <property type="match status" value="1"/>
</dbReference>
<comment type="caution">
    <text evidence="3">The sequence shown here is derived from an EMBL/GenBank/DDBJ whole genome shotgun (WGS) entry which is preliminary data.</text>
</comment>
<organism evidence="3 4">
    <name type="scientific">Pseudorhodoferax soli</name>
    <dbReference type="NCBI Taxonomy" id="545864"/>
    <lineage>
        <taxon>Bacteria</taxon>
        <taxon>Pseudomonadati</taxon>
        <taxon>Pseudomonadota</taxon>
        <taxon>Betaproteobacteria</taxon>
        <taxon>Burkholderiales</taxon>
        <taxon>Comamonadaceae</taxon>
    </lineage>
</organism>
<dbReference type="RefSeq" id="WP_114469863.1">
    <property type="nucleotide sequence ID" value="NZ_QPJK01000006.1"/>
</dbReference>
<dbReference type="CDD" id="cd13578">
    <property type="entry name" value="PBP2_Bug27"/>
    <property type="match status" value="1"/>
</dbReference>
<dbReference type="EMBL" id="QPJK01000006">
    <property type="protein sequence ID" value="RCW69461.1"/>
    <property type="molecule type" value="Genomic_DNA"/>
</dbReference>
<dbReference type="InterPro" id="IPR042100">
    <property type="entry name" value="Bug_dom1"/>
</dbReference>
<name>A0A368XN88_9BURK</name>